<dbReference type="InterPro" id="IPR002022">
    <property type="entry name" value="Pec_lyase"/>
</dbReference>
<evidence type="ECO:0000259" key="4">
    <source>
        <dbReference type="SMART" id="SM00656"/>
    </source>
</evidence>
<keyword evidence="2" id="KW-0119">Carbohydrate metabolism</keyword>
<dbReference type="Pfam" id="PF00544">
    <property type="entry name" value="Pectate_lyase_4"/>
    <property type="match status" value="1"/>
</dbReference>
<accession>A0A222WRK8</accession>
<evidence type="ECO:0000313" key="5">
    <source>
        <dbReference type="EMBL" id="ASR48411.1"/>
    </source>
</evidence>
<keyword evidence="2" id="KW-0964">Secreted</keyword>
<dbReference type="Proteomes" id="UP000214666">
    <property type="component" value="Chromosome"/>
</dbReference>
<keyword evidence="1 2" id="KW-0456">Lyase</keyword>
<dbReference type="PANTHER" id="PTHR31683:SF18">
    <property type="entry name" value="PECTATE LYASE 21-RELATED"/>
    <property type="match status" value="1"/>
</dbReference>
<gene>
    <name evidence="5" type="ORF">B4V02_17750</name>
</gene>
<dbReference type="GO" id="GO:0005576">
    <property type="term" value="C:extracellular region"/>
    <property type="evidence" value="ECO:0007669"/>
    <property type="project" value="UniProtKB-SubCell"/>
</dbReference>
<feature type="signal peptide" evidence="3">
    <location>
        <begin position="1"/>
        <end position="25"/>
    </location>
</feature>
<feature type="domain" description="Pectate lyase" evidence="4">
    <location>
        <begin position="59"/>
        <end position="280"/>
    </location>
</feature>
<dbReference type="KEGG" id="pkb:B4V02_17750"/>
<evidence type="ECO:0000256" key="3">
    <source>
        <dbReference type="SAM" id="SignalP"/>
    </source>
</evidence>
<name>A0A222WRK8_9BACL</name>
<sequence length="346" mass="38208">MRKISFLFLALTFALFTFPVSSTFAAADFPNTSTNGLTGFAGQAKNENGASKPSTTGGKNGQVIYINNLNDLKNQLGDSTPKILVIEKNISASSKTVVNIGSNKSLIGSYAQNKLVNIHLKTTANSGNVIFQNLTFEHSANIKGNDDIQLYLTAGTNYWIDHVTFAGHNYDPNGSDLDKLLYVGQSADYVTISNSKFANHKYGLILGYPDDSNKNYDGMPHITIANNYFENLLVRGPGLMRYGYFHVKNNYINNFQLAYTIATNARIYSEYNYFGKGSEKGGILDDKANGEFKDVGSYPAIKNQKSPVTRWNPSKNYSYQVQTPEYTKEFVTKYAGSSNTTLVFGK</sequence>
<dbReference type="InterPro" id="IPR011050">
    <property type="entry name" value="Pectin_lyase_fold/virulence"/>
</dbReference>
<protein>
    <submittedName>
        <fullName evidence="5">Pectate lyase</fullName>
    </submittedName>
</protein>
<dbReference type="OrthoDB" id="6521850at2"/>
<dbReference type="Gene3D" id="2.160.20.10">
    <property type="entry name" value="Single-stranded right-handed beta-helix, Pectin lyase-like"/>
    <property type="match status" value="1"/>
</dbReference>
<dbReference type="PANTHER" id="PTHR31683">
    <property type="entry name" value="PECTATE LYASE 18-RELATED"/>
    <property type="match status" value="1"/>
</dbReference>
<proteinExistence type="inferred from homology"/>
<dbReference type="SUPFAM" id="SSF51126">
    <property type="entry name" value="Pectin lyase-like"/>
    <property type="match status" value="1"/>
</dbReference>
<dbReference type="AlphaFoldDB" id="A0A222WRK8"/>
<reference evidence="5 6" key="1">
    <citation type="submission" date="2017-03" db="EMBL/GenBank/DDBJ databases">
        <title>Complete genome sequence of Paenibacillus Kribbensis producing bioflocculants.</title>
        <authorList>
            <person name="Lee H.-G."/>
            <person name="Oh H.-M."/>
        </authorList>
    </citation>
    <scope>NUCLEOTIDE SEQUENCE [LARGE SCALE GENOMIC DNA]</scope>
    <source>
        <strain evidence="5 6">AM49</strain>
    </source>
</reference>
<keyword evidence="2" id="KW-0624">Polysaccharide degradation</keyword>
<dbReference type="GO" id="GO:0030570">
    <property type="term" value="F:pectate lyase activity"/>
    <property type="evidence" value="ECO:0007669"/>
    <property type="project" value="InterPro"/>
</dbReference>
<dbReference type="EMBL" id="CP020028">
    <property type="protein sequence ID" value="ASR48411.1"/>
    <property type="molecule type" value="Genomic_DNA"/>
</dbReference>
<dbReference type="InterPro" id="IPR012334">
    <property type="entry name" value="Pectin_lyas_fold"/>
</dbReference>
<dbReference type="SMART" id="SM00656">
    <property type="entry name" value="Amb_all"/>
    <property type="match status" value="1"/>
</dbReference>
<dbReference type="RefSeq" id="WP_094155792.1">
    <property type="nucleotide sequence ID" value="NZ_CP020028.1"/>
</dbReference>
<comment type="similarity">
    <text evidence="2">Belongs to the polysaccharide lyase 1 family.</text>
</comment>
<feature type="chain" id="PRO_5038419991" evidence="3">
    <location>
        <begin position="26"/>
        <end position="346"/>
    </location>
</feature>
<keyword evidence="3" id="KW-0732">Signal</keyword>
<comment type="subcellular location">
    <subcellularLocation>
        <location evidence="2">Secreted</location>
    </subcellularLocation>
</comment>
<dbReference type="STRING" id="172713.GCA_001705305_00130"/>
<dbReference type="InterPro" id="IPR045032">
    <property type="entry name" value="PEL"/>
</dbReference>
<organism evidence="5 6">
    <name type="scientific">Paenibacillus kribbensis</name>
    <dbReference type="NCBI Taxonomy" id="172713"/>
    <lineage>
        <taxon>Bacteria</taxon>
        <taxon>Bacillati</taxon>
        <taxon>Bacillota</taxon>
        <taxon>Bacilli</taxon>
        <taxon>Bacillales</taxon>
        <taxon>Paenibacillaceae</taxon>
        <taxon>Paenibacillus</taxon>
    </lineage>
</organism>
<keyword evidence="6" id="KW-1185">Reference proteome</keyword>
<dbReference type="GO" id="GO:0000272">
    <property type="term" value="P:polysaccharide catabolic process"/>
    <property type="evidence" value="ECO:0007669"/>
    <property type="project" value="UniProtKB-KW"/>
</dbReference>
<evidence type="ECO:0000256" key="1">
    <source>
        <dbReference type="ARBA" id="ARBA00023239"/>
    </source>
</evidence>
<evidence type="ECO:0000256" key="2">
    <source>
        <dbReference type="RuleBase" id="RU361173"/>
    </source>
</evidence>
<evidence type="ECO:0000313" key="6">
    <source>
        <dbReference type="Proteomes" id="UP000214666"/>
    </source>
</evidence>